<dbReference type="PANTHER" id="PTHR13723">
    <property type="entry name" value="ADAMTS A DISINTEGRIN AND METALLOPROTEASE WITH THROMBOSPONDIN MOTIFS PROTEASE"/>
    <property type="match status" value="1"/>
</dbReference>
<evidence type="ECO:0000256" key="1">
    <source>
        <dbReference type="ARBA" id="ARBA00004613"/>
    </source>
</evidence>
<keyword evidence="5" id="KW-1185">Reference proteome</keyword>
<dbReference type="AlphaFoldDB" id="A0AAN9FWT0"/>
<keyword evidence="4" id="KW-0378">Hydrolase</keyword>
<dbReference type="Gene3D" id="2.60.120.830">
    <property type="match status" value="1"/>
</dbReference>
<dbReference type="PANTHER" id="PTHR13723:SF278">
    <property type="entry name" value="ADAM METALLOPEPTIDASE WITH THROMBOSPONDIN TYPE 1 MOTIF A, ISOFORM B"/>
    <property type="match status" value="1"/>
</dbReference>
<dbReference type="EMBL" id="JAXCGZ010000079">
    <property type="protein sequence ID" value="KAK7086795.1"/>
    <property type="molecule type" value="Genomic_DNA"/>
</dbReference>
<proteinExistence type="predicted"/>
<comment type="caution">
    <text evidence="4">The sequence shown here is derived from an EMBL/GenBank/DDBJ whole genome shotgun (WGS) entry which is preliminary data.</text>
</comment>
<gene>
    <name evidence="4" type="primary">ADAMTS5</name>
    <name evidence="4" type="ORF">SK128_005473</name>
</gene>
<keyword evidence="4" id="KW-0645">Protease</keyword>
<evidence type="ECO:0000313" key="5">
    <source>
        <dbReference type="Proteomes" id="UP001381693"/>
    </source>
</evidence>
<dbReference type="Pfam" id="PF05986">
    <property type="entry name" value="ADAMTS_spacer1"/>
    <property type="match status" value="1"/>
</dbReference>
<accession>A0AAN9FWT0</accession>
<dbReference type="GO" id="GO:0006508">
    <property type="term" value="P:proteolysis"/>
    <property type="evidence" value="ECO:0007669"/>
    <property type="project" value="TreeGrafter"/>
</dbReference>
<evidence type="ECO:0000259" key="3">
    <source>
        <dbReference type="Pfam" id="PF05986"/>
    </source>
</evidence>
<dbReference type="GO" id="GO:0004222">
    <property type="term" value="F:metalloendopeptidase activity"/>
    <property type="evidence" value="ECO:0007669"/>
    <property type="project" value="TreeGrafter"/>
</dbReference>
<comment type="subcellular location">
    <subcellularLocation>
        <location evidence="1">Secreted</location>
    </subcellularLocation>
</comment>
<dbReference type="InterPro" id="IPR050439">
    <property type="entry name" value="ADAMTS_ADAMTS-like"/>
</dbReference>
<dbReference type="GO" id="GO:0005576">
    <property type="term" value="C:extracellular region"/>
    <property type="evidence" value="ECO:0007669"/>
    <property type="project" value="UniProtKB-SubCell"/>
</dbReference>
<evidence type="ECO:0000313" key="4">
    <source>
        <dbReference type="EMBL" id="KAK7086795.1"/>
    </source>
</evidence>
<feature type="domain" description="ADAMTS/ADAMTS-like Spacer 1" evidence="3">
    <location>
        <begin position="30"/>
        <end position="128"/>
    </location>
</feature>
<dbReference type="GO" id="GO:0031012">
    <property type="term" value="C:extracellular matrix"/>
    <property type="evidence" value="ECO:0007669"/>
    <property type="project" value="TreeGrafter"/>
</dbReference>
<name>A0AAN9FWT0_HALRR</name>
<keyword evidence="2" id="KW-0964">Secreted</keyword>
<evidence type="ECO:0000256" key="2">
    <source>
        <dbReference type="ARBA" id="ARBA00022525"/>
    </source>
</evidence>
<dbReference type="InterPro" id="IPR010294">
    <property type="entry name" value="ADAMTS_spacer1"/>
</dbReference>
<sequence length="129" mass="14259">MEKVANFYSFTDNCGVCNGDNSTCQVISDSIVAPQVYGYSDIVVIPEGAARILITQRAYHDQPTDDNYLALVDLESGEYLLNGHWIVSPFQKLVEFGGTLLEYTGSNAGTERINSTKPLQKKLLVQVYC</sequence>
<dbReference type="GO" id="GO:0030198">
    <property type="term" value="P:extracellular matrix organization"/>
    <property type="evidence" value="ECO:0007669"/>
    <property type="project" value="TreeGrafter"/>
</dbReference>
<protein>
    <submittedName>
        <fullName evidence="4">A disintegrin and metalloproteinase with thrombospondin motifs 5</fullName>
    </submittedName>
</protein>
<organism evidence="4 5">
    <name type="scientific">Halocaridina rubra</name>
    <name type="common">Hawaiian red shrimp</name>
    <dbReference type="NCBI Taxonomy" id="373956"/>
    <lineage>
        <taxon>Eukaryota</taxon>
        <taxon>Metazoa</taxon>
        <taxon>Ecdysozoa</taxon>
        <taxon>Arthropoda</taxon>
        <taxon>Crustacea</taxon>
        <taxon>Multicrustacea</taxon>
        <taxon>Malacostraca</taxon>
        <taxon>Eumalacostraca</taxon>
        <taxon>Eucarida</taxon>
        <taxon>Decapoda</taxon>
        <taxon>Pleocyemata</taxon>
        <taxon>Caridea</taxon>
        <taxon>Atyoidea</taxon>
        <taxon>Atyidae</taxon>
        <taxon>Halocaridina</taxon>
    </lineage>
</organism>
<reference evidence="4 5" key="1">
    <citation type="submission" date="2023-11" db="EMBL/GenBank/DDBJ databases">
        <title>Halocaridina rubra genome assembly.</title>
        <authorList>
            <person name="Smith C."/>
        </authorList>
    </citation>
    <scope>NUCLEOTIDE SEQUENCE [LARGE SCALE GENOMIC DNA]</scope>
    <source>
        <strain evidence="4">EP-1</strain>
        <tissue evidence="4">Whole</tissue>
    </source>
</reference>
<dbReference type="Proteomes" id="UP001381693">
    <property type="component" value="Unassembled WGS sequence"/>
</dbReference>
<keyword evidence="4" id="KW-0482">Metalloprotease</keyword>